<dbReference type="RefSeq" id="WP_123711330.1">
    <property type="nucleotide sequence ID" value="NZ_RKHR01000003.1"/>
</dbReference>
<evidence type="ECO:0000256" key="3">
    <source>
        <dbReference type="ARBA" id="ARBA00022519"/>
    </source>
</evidence>
<dbReference type="Pfam" id="PF08402">
    <property type="entry name" value="TOBE_2"/>
    <property type="match status" value="1"/>
</dbReference>
<dbReference type="GO" id="GO:0022857">
    <property type="term" value="F:transmembrane transporter activity"/>
    <property type="evidence" value="ECO:0007669"/>
    <property type="project" value="InterPro"/>
</dbReference>
<proteinExistence type="predicted"/>
<dbReference type="AlphaFoldDB" id="A0A3N2E017"/>
<name>A0A3N2E017_9GAMM</name>
<accession>A0A3N2E017</accession>
<dbReference type="SMART" id="SM00382">
    <property type="entry name" value="AAA"/>
    <property type="match status" value="1"/>
</dbReference>
<keyword evidence="10" id="KW-1185">Reference proteome</keyword>
<dbReference type="GO" id="GO:0015697">
    <property type="term" value="P:quaternary ammonium group transport"/>
    <property type="evidence" value="ECO:0007669"/>
    <property type="project" value="UniProtKB-ARBA"/>
</dbReference>
<keyword evidence="7" id="KW-0472">Membrane</keyword>
<dbReference type="Gene3D" id="3.40.50.300">
    <property type="entry name" value="P-loop containing nucleotide triphosphate hydrolases"/>
    <property type="match status" value="1"/>
</dbReference>
<evidence type="ECO:0000256" key="7">
    <source>
        <dbReference type="ARBA" id="ARBA00023136"/>
    </source>
</evidence>
<comment type="caution">
    <text evidence="9">The sequence shown here is derived from an EMBL/GenBank/DDBJ whole genome shotgun (WGS) entry which is preliminary data.</text>
</comment>
<dbReference type="GO" id="GO:0016887">
    <property type="term" value="F:ATP hydrolysis activity"/>
    <property type="evidence" value="ECO:0007669"/>
    <property type="project" value="InterPro"/>
</dbReference>
<keyword evidence="4" id="KW-0547">Nucleotide-binding</keyword>
<dbReference type="SUPFAM" id="SSF52540">
    <property type="entry name" value="P-loop containing nucleoside triphosphate hydrolases"/>
    <property type="match status" value="1"/>
</dbReference>
<evidence type="ECO:0000256" key="2">
    <source>
        <dbReference type="ARBA" id="ARBA00022475"/>
    </source>
</evidence>
<keyword evidence="5 9" id="KW-0067">ATP-binding</keyword>
<sequence>MSKKPYLNIRQLGKNYGNINALKNLDLRVEEGEFIALIGPSGCGKSTFLRMLAGLEEVTTGSILQDGVDVTELPAEQRDFGIVFQNYALFPNLTAIENVAFGLRNSGLKKKLALQQAAEWLEKVGLSHVSNKLPASMSGGQQQRVALVRALALSPSMLLLDEPLSALDAKVRHRLRGQILELQRELKITTIMVTHDQQEALTMADRIVVMNHGVIEQIGTPQQIYCQPDNEFVADFIGEANFISAPTKNNLVNFNNREIVVESAIKQADSEGLKKLLLRPEHLQLDLAANADLSAELVGLEFMGSTVRLRLNYNNQPLHVDTAADALASLPRIGQLCHLRVDAQKLRAF</sequence>
<keyword evidence="3" id="KW-0997">Cell inner membrane</keyword>
<dbReference type="InterPro" id="IPR013611">
    <property type="entry name" value="Transp-assoc_OB_typ2"/>
</dbReference>
<evidence type="ECO:0000256" key="4">
    <source>
        <dbReference type="ARBA" id="ARBA00022741"/>
    </source>
</evidence>
<dbReference type="FunFam" id="3.40.50.300:FF:000425">
    <property type="entry name" value="Probable ABC transporter, ATP-binding subunit"/>
    <property type="match status" value="1"/>
</dbReference>
<dbReference type="Pfam" id="PF00005">
    <property type="entry name" value="ABC_tran"/>
    <property type="match status" value="1"/>
</dbReference>
<dbReference type="PANTHER" id="PTHR42781:SF5">
    <property type="entry name" value="PUTRESCINE TRANSPORT ATP-BINDING PROTEIN POTG"/>
    <property type="match status" value="1"/>
</dbReference>
<evidence type="ECO:0000313" key="10">
    <source>
        <dbReference type="Proteomes" id="UP000275394"/>
    </source>
</evidence>
<dbReference type="GO" id="GO:0005524">
    <property type="term" value="F:ATP binding"/>
    <property type="evidence" value="ECO:0007669"/>
    <property type="project" value="UniProtKB-KW"/>
</dbReference>
<dbReference type="InterPro" id="IPR008995">
    <property type="entry name" value="Mo/tungstate-bd_C_term_dom"/>
</dbReference>
<evidence type="ECO:0000256" key="1">
    <source>
        <dbReference type="ARBA" id="ARBA00022448"/>
    </source>
</evidence>
<dbReference type="InterPro" id="IPR017871">
    <property type="entry name" value="ABC_transporter-like_CS"/>
</dbReference>
<gene>
    <name evidence="9" type="ORF">EDC56_0954</name>
</gene>
<protein>
    <submittedName>
        <fullName evidence="9">Iron(III) transport system ATP-binding protein</fullName>
    </submittedName>
</protein>
<organism evidence="9 10">
    <name type="scientific">Sinobacterium caligoides</name>
    <dbReference type="NCBI Taxonomy" id="933926"/>
    <lineage>
        <taxon>Bacteria</taxon>
        <taxon>Pseudomonadati</taxon>
        <taxon>Pseudomonadota</taxon>
        <taxon>Gammaproteobacteria</taxon>
        <taxon>Cellvibrionales</taxon>
        <taxon>Spongiibacteraceae</taxon>
        <taxon>Sinobacterium</taxon>
    </lineage>
</organism>
<keyword evidence="6" id="KW-1278">Translocase</keyword>
<keyword evidence="1" id="KW-0813">Transport</keyword>
<evidence type="ECO:0000259" key="8">
    <source>
        <dbReference type="PROSITE" id="PS50893"/>
    </source>
</evidence>
<dbReference type="OrthoDB" id="9802264at2"/>
<dbReference type="PROSITE" id="PS00211">
    <property type="entry name" value="ABC_TRANSPORTER_1"/>
    <property type="match status" value="1"/>
</dbReference>
<dbReference type="Proteomes" id="UP000275394">
    <property type="component" value="Unassembled WGS sequence"/>
</dbReference>
<dbReference type="InterPro" id="IPR027417">
    <property type="entry name" value="P-loop_NTPase"/>
</dbReference>
<evidence type="ECO:0000256" key="6">
    <source>
        <dbReference type="ARBA" id="ARBA00022967"/>
    </source>
</evidence>
<dbReference type="InterPro" id="IPR003439">
    <property type="entry name" value="ABC_transporter-like_ATP-bd"/>
</dbReference>
<dbReference type="EMBL" id="RKHR01000003">
    <property type="protein sequence ID" value="ROS05424.1"/>
    <property type="molecule type" value="Genomic_DNA"/>
</dbReference>
<dbReference type="InterPro" id="IPR003593">
    <property type="entry name" value="AAA+_ATPase"/>
</dbReference>
<keyword evidence="2" id="KW-1003">Cell membrane</keyword>
<evidence type="ECO:0000256" key="5">
    <source>
        <dbReference type="ARBA" id="ARBA00022840"/>
    </source>
</evidence>
<dbReference type="GO" id="GO:0043190">
    <property type="term" value="C:ATP-binding cassette (ABC) transporter complex"/>
    <property type="evidence" value="ECO:0007669"/>
    <property type="project" value="InterPro"/>
</dbReference>
<evidence type="ECO:0000313" key="9">
    <source>
        <dbReference type="EMBL" id="ROS05424.1"/>
    </source>
</evidence>
<feature type="domain" description="ABC transporter" evidence="8">
    <location>
        <begin position="7"/>
        <end position="237"/>
    </location>
</feature>
<dbReference type="InterPro" id="IPR050093">
    <property type="entry name" value="ABC_SmlMolc_Importer"/>
</dbReference>
<dbReference type="PANTHER" id="PTHR42781">
    <property type="entry name" value="SPERMIDINE/PUTRESCINE IMPORT ATP-BINDING PROTEIN POTA"/>
    <property type="match status" value="1"/>
</dbReference>
<dbReference type="PROSITE" id="PS50893">
    <property type="entry name" value="ABC_TRANSPORTER_2"/>
    <property type="match status" value="1"/>
</dbReference>
<reference evidence="9 10" key="1">
    <citation type="submission" date="2018-11" db="EMBL/GenBank/DDBJ databases">
        <title>Genomic Encyclopedia of Type Strains, Phase IV (KMG-IV): sequencing the most valuable type-strain genomes for metagenomic binning, comparative biology and taxonomic classification.</title>
        <authorList>
            <person name="Goeker M."/>
        </authorList>
    </citation>
    <scope>NUCLEOTIDE SEQUENCE [LARGE SCALE GENOMIC DNA]</scope>
    <source>
        <strain evidence="9 10">DSM 100316</strain>
    </source>
</reference>
<dbReference type="SUPFAM" id="SSF50331">
    <property type="entry name" value="MOP-like"/>
    <property type="match status" value="1"/>
</dbReference>
<dbReference type="Gene3D" id="2.40.50.100">
    <property type="match status" value="1"/>
</dbReference>